<dbReference type="Gene3D" id="3.10.290.10">
    <property type="entry name" value="RNA-binding S4 domain"/>
    <property type="match status" value="1"/>
</dbReference>
<accession>A0A840ATC8</accession>
<protein>
    <submittedName>
        <fullName evidence="4">Ribosome-associated heat shock protein Hsp15</fullName>
    </submittedName>
</protein>
<dbReference type="SMART" id="SM00363">
    <property type="entry name" value="S4"/>
    <property type="match status" value="1"/>
</dbReference>
<keyword evidence="1" id="KW-0694">RNA-binding</keyword>
<dbReference type="InterPro" id="IPR036986">
    <property type="entry name" value="S4_RNA-bd_sf"/>
</dbReference>
<dbReference type="EMBL" id="JACIDS010000003">
    <property type="protein sequence ID" value="MBB3931606.1"/>
    <property type="molecule type" value="Genomic_DNA"/>
</dbReference>
<dbReference type="GO" id="GO:0003723">
    <property type="term" value="F:RNA binding"/>
    <property type="evidence" value="ECO:0007669"/>
    <property type="project" value="UniProtKB-KW"/>
</dbReference>
<reference evidence="4 5" key="1">
    <citation type="submission" date="2020-08" db="EMBL/GenBank/DDBJ databases">
        <title>Genomic Encyclopedia of Type Strains, Phase IV (KMG-IV): sequencing the most valuable type-strain genomes for metagenomic binning, comparative biology and taxonomic classification.</title>
        <authorList>
            <person name="Goeker M."/>
        </authorList>
    </citation>
    <scope>NUCLEOTIDE SEQUENCE [LARGE SCALE GENOMIC DNA]</scope>
    <source>
        <strain evidence="4 5">DSM 25966</strain>
    </source>
</reference>
<feature type="domain" description="RNA-binding S4" evidence="3">
    <location>
        <begin position="7"/>
        <end position="70"/>
    </location>
</feature>
<sequence>MAEADRQRIDKWLWFVRLAKTRTAAQRLVEDGRVRVNREKVEAASRLVRPGDVLTIRLERQIRVLKVVAPGVRRGPPAEAQTLYEDLTEPADPSAPSSGGQRPTKRDRRALDAFHAGTPFAETDFSRDGDE</sequence>
<organism evidence="4 5">
    <name type="scientific">Kaistia hirudinis</name>
    <dbReference type="NCBI Taxonomy" id="1293440"/>
    <lineage>
        <taxon>Bacteria</taxon>
        <taxon>Pseudomonadati</taxon>
        <taxon>Pseudomonadota</taxon>
        <taxon>Alphaproteobacteria</taxon>
        <taxon>Hyphomicrobiales</taxon>
        <taxon>Kaistiaceae</taxon>
        <taxon>Kaistia</taxon>
    </lineage>
</organism>
<dbReference type="RefSeq" id="WP_183399227.1">
    <property type="nucleotide sequence ID" value="NZ_JACIDS010000003.1"/>
</dbReference>
<evidence type="ECO:0000259" key="3">
    <source>
        <dbReference type="SMART" id="SM00363"/>
    </source>
</evidence>
<dbReference type="InterPro" id="IPR002942">
    <property type="entry name" value="S4_RNA-bd"/>
</dbReference>
<dbReference type="PROSITE" id="PS50889">
    <property type="entry name" value="S4"/>
    <property type="match status" value="1"/>
</dbReference>
<feature type="region of interest" description="Disordered" evidence="2">
    <location>
        <begin position="86"/>
        <end position="131"/>
    </location>
</feature>
<comment type="caution">
    <text evidence="4">The sequence shown here is derived from an EMBL/GenBank/DDBJ whole genome shotgun (WGS) entry which is preliminary data.</text>
</comment>
<proteinExistence type="predicted"/>
<gene>
    <name evidence="4" type="ORF">GGR25_002656</name>
</gene>
<keyword evidence="5" id="KW-1185">Reference proteome</keyword>
<name>A0A840ATC8_9HYPH</name>
<evidence type="ECO:0000256" key="2">
    <source>
        <dbReference type="SAM" id="MobiDB-lite"/>
    </source>
</evidence>
<dbReference type="Pfam" id="PF01479">
    <property type="entry name" value="S4"/>
    <property type="match status" value="1"/>
</dbReference>
<dbReference type="CDD" id="cd00165">
    <property type="entry name" value="S4"/>
    <property type="match status" value="1"/>
</dbReference>
<dbReference type="AlphaFoldDB" id="A0A840ATC8"/>
<evidence type="ECO:0000313" key="4">
    <source>
        <dbReference type="EMBL" id="MBB3931606.1"/>
    </source>
</evidence>
<dbReference type="SUPFAM" id="SSF55174">
    <property type="entry name" value="Alpha-L RNA-binding motif"/>
    <property type="match status" value="1"/>
</dbReference>
<keyword evidence="4" id="KW-0346">Stress response</keyword>
<evidence type="ECO:0000256" key="1">
    <source>
        <dbReference type="PROSITE-ProRule" id="PRU00182"/>
    </source>
</evidence>
<evidence type="ECO:0000313" key="5">
    <source>
        <dbReference type="Proteomes" id="UP000553963"/>
    </source>
</evidence>
<dbReference type="Proteomes" id="UP000553963">
    <property type="component" value="Unassembled WGS sequence"/>
</dbReference>